<evidence type="ECO:0000256" key="1">
    <source>
        <dbReference type="ARBA" id="ARBA00004141"/>
    </source>
</evidence>
<feature type="transmembrane region" description="Helical" evidence="6">
    <location>
        <begin position="135"/>
        <end position="154"/>
    </location>
</feature>
<keyword evidence="9" id="KW-1185">Reference proteome</keyword>
<evidence type="ECO:0000256" key="5">
    <source>
        <dbReference type="SAM" id="MobiDB-lite"/>
    </source>
</evidence>
<feature type="transmembrane region" description="Helical" evidence="6">
    <location>
        <begin position="284"/>
        <end position="303"/>
    </location>
</feature>
<evidence type="ECO:0000313" key="9">
    <source>
        <dbReference type="Proteomes" id="UP001369086"/>
    </source>
</evidence>
<feature type="transmembrane region" description="Helical" evidence="6">
    <location>
        <begin position="68"/>
        <end position="92"/>
    </location>
</feature>
<feature type="transmembrane region" description="Helical" evidence="6">
    <location>
        <begin position="424"/>
        <end position="449"/>
    </location>
</feature>
<proteinExistence type="predicted"/>
<gene>
    <name evidence="8" type="ORF">HHUSO_G23653</name>
</gene>
<accession>A0ABR0YTF6</accession>
<dbReference type="EMBL" id="JAHFZB010000023">
    <property type="protein sequence ID" value="KAK6475716.1"/>
    <property type="molecule type" value="Genomic_DNA"/>
</dbReference>
<evidence type="ECO:0000259" key="7">
    <source>
        <dbReference type="Pfam" id="PF01490"/>
    </source>
</evidence>
<dbReference type="PANTHER" id="PTHR22950:SF188">
    <property type="entry name" value="PROTON-COUPLED AMINO ACID TRANSPORTER 1"/>
    <property type="match status" value="1"/>
</dbReference>
<feature type="transmembrane region" description="Helical" evidence="6">
    <location>
        <begin position="323"/>
        <end position="342"/>
    </location>
</feature>
<evidence type="ECO:0000256" key="3">
    <source>
        <dbReference type="ARBA" id="ARBA00022989"/>
    </source>
</evidence>
<feature type="transmembrane region" description="Helical" evidence="6">
    <location>
        <begin position="253"/>
        <end position="272"/>
    </location>
</feature>
<feature type="compositionally biased region" description="Polar residues" evidence="5">
    <location>
        <begin position="1"/>
        <end position="20"/>
    </location>
</feature>
<dbReference type="PANTHER" id="PTHR22950">
    <property type="entry name" value="AMINO ACID TRANSPORTER"/>
    <property type="match status" value="1"/>
</dbReference>
<feature type="domain" description="Amino acid transporter transmembrane" evidence="7">
    <location>
        <begin position="39"/>
        <end position="449"/>
    </location>
</feature>
<dbReference type="Pfam" id="PF01490">
    <property type="entry name" value="Aa_trans"/>
    <property type="match status" value="1"/>
</dbReference>
<feature type="region of interest" description="Disordered" evidence="5">
    <location>
        <begin position="1"/>
        <end position="32"/>
    </location>
</feature>
<protein>
    <submittedName>
        <fullName evidence="8">Proton-coupled amino acid transporter 1-like</fullName>
    </submittedName>
</protein>
<feature type="transmembrane region" description="Helical" evidence="6">
    <location>
        <begin position="363"/>
        <end position="385"/>
    </location>
</feature>
<keyword evidence="3 6" id="KW-1133">Transmembrane helix</keyword>
<feature type="transmembrane region" description="Helical" evidence="6">
    <location>
        <begin position="187"/>
        <end position="204"/>
    </location>
</feature>
<comment type="caution">
    <text evidence="8">The sequence shown here is derived from an EMBL/GenBank/DDBJ whole genome shotgun (WGS) entry which is preliminary data.</text>
</comment>
<reference evidence="8 9" key="1">
    <citation type="submission" date="2021-05" db="EMBL/GenBank/DDBJ databases">
        <authorList>
            <person name="Zahm M."/>
            <person name="Klopp C."/>
            <person name="Cabau C."/>
            <person name="Kuhl H."/>
            <person name="Suciu R."/>
            <person name="Ciorpac M."/>
            <person name="Holostenco D."/>
            <person name="Gessner J."/>
            <person name="Wuertz S."/>
            <person name="Hohne C."/>
            <person name="Stock M."/>
            <person name="Gislard M."/>
            <person name="Lluch J."/>
            <person name="Milhes M."/>
            <person name="Lampietro C."/>
            <person name="Lopez Roques C."/>
            <person name="Donnadieu C."/>
            <person name="Du K."/>
            <person name="Schartl M."/>
            <person name="Guiguen Y."/>
        </authorList>
    </citation>
    <scope>NUCLEOTIDE SEQUENCE [LARGE SCALE GENOMIC DNA]</scope>
    <source>
        <strain evidence="8">Hh-F2</strain>
        <tissue evidence="8">Blood</tissue>
    </source>
</reference>
<name>A0ABR0YTF6_HUSHU</name>
<sequence length="493" mass="54803">MSNSSRVNSPTEETSLTPDQSPGPDAPQDEYTRLGEKTGTTFIQTLIHLLKGNIGTGLLGLPLAVKNAGLVLGPISLFLMGGIAVHCMDILVKCSHYLSDRMRKPFLDYGNCMQYGLEVGPVPLLQRHAIWGRRVVNAFLMVTQLGFCCVYFVFLSDNIKQVIESANGTTTDCHLNQTVIMTSTFDSRLYMLCFLPFIILLVFIRNLKYLAPFSMLANLAMIISLGMIFNYIIWNIPFPVALPYLGELKNYPLFFGTAIFSFEGIGVVLPLENQMKTPRSFHKVLYLGMAIVTCLYISLGTLGYLCFGDSIGASITLNLPNCWLYQAVKILYCFGIFITYALQFYVPAEILIPRVVARLEERWAWAVDLAVRAALVTLTCVIAILVPELDLVISLVGSVSSSALALIFPPILEILTFHSEGLPWWVICKNFLISVIGLVGFVAGTYVSIEQIVLRNSARGAQRNSVWNSVTKQRVIFSIETTEVTCWLCLLYC</sequence>
<keyword evidence="4 6" id="KW-0472">Membrane</keyword>
<evidence type="ECO:0000256" key="4">
    <source>
        <dbReference type="ARBA" id="ARBA00023136"/>
    </source>
</evidence>
<evidence type="ECO:0000256" key="6">
    <source>
        <dbReference type="SAM" id="Phobius"/>
    </source>
</evidence>
<evidence type="ECO:0000313" key="8">
    <source>
        <dbReference type="EMBL" id="KAK6475716.1"/>
    </source>
</evidence>
<evidence type="ECO:0000256" key="2">
    <source>
        <dbReference type="ARBA" id="ARBA00022692"/>
    </source>
</evidence>
<organism evidence="8 9">
    <name type="scientific">Huso huso</name>
    <name type="common">Beluga</name>
    <name type="synonym">Acipenser huso</name>
    <dbReference type="NCBI Taxonomy" id="61971"/>
    <lineage>
        <taxon>Eukaryota</taxon>
        <taxon>Metazoa</taxon>
        <taxon>Chordata</taxon>
        <taxon>Craniata</taxon>
        <taxon>Vertebrata</taxon>
        <taxon>Euteleostomi</taxon>
        <taxon>Actinopterygii</taxon>
        <taxon>Chondrostei</taxon>
        <taxon>Acipenseriformes</taxon>
        <taxon>Acipenseridae</taxon>
        <taxon>Huso</taxon>
    </lineage>
</organism>
<keyword evidence="2 6" id="KW-0812">Transmembrane</keyword>
<dbReference type="InterPro" id="IPR013057">
    <property type="entry name" value="AA_transpt_TM"/>
</dbReference>
<feature type="transmembrane region" description="Helical" evidence="6">
    <location>
        <begin position="391"/>
        <end position="412"/>
    </location>
</feature>
<comment type="subcellular location">
    <subcellularLocation>
        <location evidence="1">Membrane</location>
        <topology evidence="1">Multi-pass membrane protein</topology>
    </subcellularLocation>
</comment>
<dbReference type="Proteomes" id="UP001369086">
    <property type="component" value="Unassembled WGS sequence"/>
</dbReference>
<feature type="transmembrane region" description="Helical" evidence="6">
    <location>
        <begin position="216"/>
        <end position="233"/>
    </location>
</feature>